<dbReference type="OrthoDB" id="2205874at2"/>
<protein>
    <submittedName>
        <fullName evidence="4">PblB</fullName>
    </submittedName>
</protein>
<dbReference type="EMBL" id="MSJL01000006">
    <property type="protein sequence ID" value="OLF50425.1"/>
    <property type="molecule type" value="Genomic_DNA"/>
</dbReference>
<evidence type="ECO:0000313" key="5">
    <source>
        <dbReference type="Proteomes" id="UP000186437"/>
    </source>
</evidence>
<reference evidence="4 6" key="3">
    <citation type="submission" date="2018-06" db="EMBL/GenBank/DDBJ databases">
        <authorList>
            <consortium name="Pathogen Informatics"/>
            <person name="Doyle S."/>
        </authorList>
    </citation>
    <scope>NUCLEOTIDE SEQUENCE [LARGE SCALE GENOMIC DNA]</scope>
    <source>
        <strain evidence="4 6">NCTC12957</strain>
    </source>
</reference>
<evidence type="ECO:0000259" key="2">
    <source>
        <dbReference type="Pfam" id="PF06605"/>
    </source>
</evidence>
<name>A0A1Q8EF55_STRAI</name>
<accession>A0A1Q8EF55</accession>
<dbReference type="InterPro" id="IPR010572">
    <property type="entry name" value="Tail_dom"/>
</dbReference>
<dbReference type="EMBL" id="UHEN01000001">
    <property type="protein sequence ID" value="SUN06346.1"/>
    <property type="molecule type" value="Genomic_DNA"/>
</dbReference>
<keyword evidence="5" id="KW-1185">Reference proteome</keyword>
<evidence type="ECO:0000313" key="4">
    <source>
        <dbReference type="EMBL" id="SUN06346.1"/>
    </source>
</evidence>
<evidence type="ECO:0000313" key="6">
    <source>
        <dbReference type="Proteomes" id="UP000255213"/>
    </source>
</evidence>
<evidence type="ECO:0000256" key="1">
    <source>
        <dbReference type="SAM" id="Coils"/>
    </source>
</evidence>
<keyword evidence="1" id="KW-0175">Coiled coil</keyword>
<reference evidence="5" key="2">
    <citation type="submission" date="2016-12" db="EMBL/GenBank/DDBJ databases">
        <authorList>
            <person name="Gulvik C.A."/>
        </authorList>
    </citation>
    <scope>NUCLEOTIDE SEQUENCE [LARGE SCALE GENOMIC DNA]</scope>
    <source>
        <strain evidence="5">ATCC 51725</strain>
    </source>
</reference>
<proteinExistence type="predicted"/>
<dbReference type="Pfam" id="PF06605">
    <property type="entry name" value="Prophage_tail"/>
    <property type="match status" value="1"/>
</dbReference>
<feature type="coiled-coil region" evidence="1">
    <location>
        <begin position="362"/>
        <end position="433"/>
    </location>
</feature>
<evidence type="ECO:0000313" key="3">
    <source>
        <dbReference type="EMBL" id="OLF50425.1"/>
    </source>
</evidence>
<dbReference type="InterPro" id="IPR007119">
    <property type="entry name" value="Phage_tail_spike_N"/>
</dbReference>
<dbReference type="NCBIfam" id="TIGR01665">
    <property type="entry name" value="put_anti_recept"/>
    <property type="match status" value="1"/>
</dbReference>
<dbReference type="RefSeq" id="WP_075098592.1">
    <property type="nucleotide sequence ID" value="NZ_MSJL01000006.1"/>
</dbReference>
<reference evidence="3" key="1">
    <citation type="submission" date="2016-12" db="EMBL/GenBank/DDBJ databases">
        <authorList>
            <person name="Song W.-J."/>
            <person name="Kurnit D.M."/>
        </authorList>
    </citation>
    <scope>NUCLEOTIDE SEQUENCE [LARGE SCALE GENOMIC DNA]</scope>
    <source>
        <strain evidence="3">ATCC 51725</strain>
    </source>
</reference>
<dbReference type="Proteomes" id="UP000255213">
    <property type="component" value="Unassembled WGS sequence"/>
</dbReference>
<feature type="domain" description="Tail spike" evidence="2">
    <location>
        <begin position="143"/>
        <end position="324"/>
    </location>
</feature>
<organism evidence="3 5">
    <name type="scientific">Streptococcus acidominimus</name>
    <dbReference type="NCBI Taxonomy" id="1326"/>
    <lineage>
        <taxon>Bacteria</taxon>
        <taxon>Bacillati</taxon>
        <taxon>Bacillota</taxon>
        <taxon>Bacilli</taxon>
        <taxon>Lactobacillales</taxon>
        <taxon>Streptococcaceae</taxon>
        <taxon>Streptococcus</taxon>
    </lineage>
</organism>
<gene>
    <name evidence="3" type="ORF">BU200_02125</name>
    <name evidence="4" type="ORF">NCTC12957_00591</name>
</gene>
<dbReference type="AlphaFoldDB" id="A0A1Q8EF55"/>
<dbReference type="Proteomes" id="UP000186437">
    <property type="component" value="Unassembled WGS sequence"/>
</dbReference>
<sequence>MIYLKESNIPLNLAWDDNIVQEANGTYQLSFKFPVTDESWSLLTPETFLLADDLHGEQEFFIFDVVKENGYVQVYANQVATLLNYYTMSTLNVDRVAGQTVMNALAGSIVRKHPFSFSSDIMDHHSLNIADKSVMEVLVKDRHSILGQWGGDLVRDKYAIKLLQNGGTENESLFMYRKNLSKYHASKSVKDLRTRIHFKKTLTSQEGGADRTLSVTVDSPLIEKYSQIYEATLEVSDQDVKDVASLKEYGKRYFASTLCDLVEESLELEVKGKSDVPVKIFDTVSVYHERFDTDIRVRISKYHFSPMSKKLKSIGFGKVSQSIGGQLSGMVSDAVSDTASTLLSDFEVRLQKEIENANRSFETAFEKQKATLEDGIEQAKAEAEQSRATLATQIESKLAEQRAEAQRDKTALSQRLTASKEELEALIGDVERNMQSGISESYQSLSQALTAYETLVGEASQKALQAQTLANTLAGQQNALSQQLLRQREDNEGWRNSFEATISAELGVYRNELAQVRGKFDDAGNLTALETYKRTQEESTRGIRTQLEALAQDTARISRIETQADKVVQTVESLNSDVLKKSEFLIEDGRIQFWSGKELNGNNIASMLTVQPEAIRAVTDKMVITSHQTNLVGKKYKNTCVRISTGGAVMDAPLAINEKEFLITGEAMRVSGSGPLYFYCRLTYTDGKTGWLGYTTHLTNTTKTPFKLTSKLLLPAGKTVSNIIFCVSMQASNEWELCNLSIVPKTSAELIVDGSITADKLNVNSVRAGILTANSITSNMLQANAITADKLKVDTAMINKLASNDALINSLVAKRAFITAVQAVDLSATRIKSGVLQSQNGNLTFDLNNSNISFKNNSASIKRLASGYATQFIKLETGQKLTHGQGGALASRMTLGMNHQGSEDKGHAAFTGLVIWNGKAKNSGTADLIELISDRMTWYNQGATALIFDGQDINETRIYPEKNSTEGVCIFGLPNRRFSKIYVNEMHSKETYVTGSNGQEYRIKQMLKDLALKIGYKGVGNWADYIG</sequence>